<evidence type="ECO:0000256" key="7">
    <source>
        <dbReference type="SAM" id="MobiDB-lite"/>
    </source>
</evidence>
<protein>
    <recommendedName>
        <fullName evidence="11">Cell cycle control protein</fullName>
    </recommendedName>
</protein>
<dbReference type="InterPro" id="IPR005045">
    <property type="entry name" value="CDC50/LEM3_fam"/>
</dbReference>
<evidence type="ECO:0000313" key="10">
    <source>
        <dbReference type="Proteomes" id="UP000009131"/>
    </source>
</evidence>
<evidence type="ECO:0000256" key="1">
    <source>
        <dbReference type="ARBA" id="ARBA00004141"/>
    </source>
</evidence>
<dbReference type="FunCoup" id="G7DXU4">
    <property type="interactions" value="208"/>
</dbReference>
<dbReference type="GO" id="GO:0005886">
    <property type="term" value="C:plasma membrane"/>
    <property type="evidence" value="ECO:0007669"/>
    <property type="project" value="TreeGrafter"/>
</dbReference>
<dbReference type="GO" id="GO:0005783">
    <property type="term" value="C:endoplasmic reticulum"/>
    <property type="evidence" value="ECO:0007669"/>
    <property type="project" value="TreeGrafter"/>
</dbReference>
<dbReference type="PANTHER" id="PTHR10926">
    <property type="entry name" value="CELL CYCLE CONTROL PROTEIN 50"/>
    <property type="match status" value="1"/>
</dbReference>
<dbReference type="GO" id="GO:0045332">
    <property type="term" value="P:phospholipid translocation"/>
    <property type="evidence" value="ECO:0007669"/>
    <property type="project" value="UniProtKB-UniRule"/>
</dbReference>
<evidence type="ECO:0000256" key="4">
    <source>
        <dbReference type="ARBA" id="ARBA00022989"/>
    </source>
</evidence>
<dbReference type="Proteomes" id="UP000009131">
    <property type="component" value="Unassembled WGS sequence"/>
</dbReference>
<sequence length="439" mass="48701">MGLFRSSSPATEDHQLHDIQHTPTTSSPLQHRQDQDQIDSAHAHDQLGAANPGKTSSKPGKKDKVPFWQRPANNALKQQRLKAWQPILTPKSVIPTFFVVGILFCPIGGALLWGSNQVNELTIDYTGCEFSAPNTTFANVPSGDFMYSMSGYSAATPPPSWQFASNPTAANVSQRETCTLQFTIPSDLQPPVFLYYKMTNYFQNHRRYVRSYDVSQLNGDYKSASDLNNGNCKPVARNFDGGLPIYPCGLIANSLFNDTISSPVQLNAAGTTAGAVEYPMSEKGIAWPGDAKKYGKTAYTNANCIPPPFWALRYPNGYTDETPIPDLSQDEHFQVWMRTSGLPSFRKLWSRNDNDVLRAGRYQLSIFNNYPVAPYHGTKSIVISTVSFIGGRNPFLGISYIVVGAIALIIGVLLTARHLIRPRRMGDMAYLSWNRTKQD</sequence>
<feature type="compositionally biased region" description="Polar residues" evidence="7">
    <location>
        <begin position="1"/>
        <end position="10"/>
    </location>
</feature>
<organism evidence="9 10">
    <name type="scientific">Mixia osmundae (strain CBS 9802 / IAM 14324 / JCM 22182 / KY 12970)</name>
    <dbReference type="NCBI Taxonomy" id="764103"/>
    <lineage>
        <taxon>Eukaryota</taxon>
        <taxon>Fungi</taxon>
        <taxon>Dikarya</taxon>
        <taxon>Basidiomycota</taxon>
        <taxon>Pucciniomycotina</taxon>
        <taxon>Mixiomycetes</taxon>
        <taxon>Mixiales</taxon>
        <taxon>Mixiaceae</taxon>
        <taxon>Mixia</taxon>
    </lineage>
</organism>
<feature type="compositionally biased region" description="Basic and acidic residues" evidence="7">
    <location>
        <begin position="31"/>
        <end position="45"/>
    </location>
</feature>
<reference evidence="9 10" key="2">
    <citation type="journal article" date="2012" name="Open Biol.">
        <title>Characteristics of nucleosomes and linker DNA regions on the genome of the basidiomycete Mixia osmundae revealed by mono- and dinucleosome mapping.</title>
        <authorList>
            <person name="Nishida H."/>
            <person name="Kondo S."/>
            <person name="Matsumoto T."/>
            <person name="Suzuki Y."/>
            <person name="Yoshikawa H."/>
            <person name="Taylor T.D."/>
            <person name="Sugiyama J."/>
        </authorList>
    </citation>
    <scope>NUCLEOTIDE SEQUENCE [LARGE SCALE GENOMIC DNA]</scope>
    <source>
        <strain evidence="10">CBS 9802 / IAM 14324 / JCM 22182 / KY 12970</strain>
    </source>
</reference>
<dbReference type="STRING" id="764103.G7DXU4"/>
<dbReference type="eggNOG" id="KOG2952">
    <property type="taxonomic scope" value="Eukaryota"/>
</dbReference>
<dbReference type="OMA" id="TWNNDQP"/>
<dbReference type="OrthoDB" id="340608at2759"/>
<evidence type="ECO:0000256" key="5">
    <source>
        <dbReference type="ARBA" id="ARBA00023136"/>
    </source>
</evidence>
<dbReference type="EMBL" id="BABT02000062">
    <property type="protein sequence ID" value="GAA95404.1"/>
    <property type="molecule type" value="Genomic_DNA"/>
</dbReference>
<comment type="subcellular location">
    <subcellularLocation>
        <location evidence="1">Membrane</location>
        <topology evidence="1">Multi-pass membrane protein</topology>
    </subcellularLocation>
</comment>
<evidence type="ECO:0000256" key="8">
    <source>
        <dbReference type="SAM" id="Phobius"/>
    </source>
</evidence>
<keyword evidence="3 8" id="KW-0812">Transmembrane</keyword>
<keyword evidence="4 8" id="KW-1133">Transmembrane helix</keyword>
<feature type="compositionally biased region" description="Polar residues" evidence="7">
    <location>
        <begin position="21"/>
        <end position="30"/>
    </location>
</feature>
<feature type="region of interest" description="Disordered" evidence="7">
    <location>
        <begin position="1"/>
        <end position="67"/>
    </location>
</feature>
<feature type="compositionally biased region" description="Basic and acidic residues" evidence="7">
    <location>
        <begin position="11"/>
        <end position="20"/>
    </location>
</feature>
<evidence type="ECO:0000256" key="6">
    <source>
        <dbReference type="PIRNR" id="PIRNR015840"/>
    </source>
</evidence>
<reference evidence="9 10" key="1">
    <citation type="journal article" date="2011" name="J. Gen. Appl. Microbiol.">
        <title>Draft genome sequencing of the enigmatic basidiomycete Mixia osmundae.</title>
        <authorList>
            <person name="Nishida H."/>
            <person name="Nagatsuka Y."/>
            <person name="Sugiyama J."/>
        </authorList>
    </citation>
    <scope>NUCLEOTIDE SEQUENCE [LARGE SCALE GENOMIC DNA]</scope>
    <source>
        <strain evidence="10">CBS 9802 / IAM 14324 / JCM 22182 / KY 12970</strain>
    </source>
</reference>
<gene>
    <name evidence="9" type="primary">Mo02058</name>
    <name evidence="9" type="ORF">E5Q_02058</name>
</gene>
<comment type="caution">
    <text evidence="9">The sequence shown here is derived from an EMBL/GenBank/DDBJ whole genome shotgun (WGS) entry which is preliminary data.</text>
</comment>
<feature type="transmembrane region" description="Helical" evidence="8">
    <location>
        <begin position="395"/>
        <end position="416"/>
    </location>
</feature>
<comment type="similarity">
    <text evidence="2 6">Belongs to the CDC50/LEM3 family.</text>
</comment>
<evidence type="ECO:0008006" key="11">
    <source>
        <dbReference type="Google" id="ProtNLM"/>
    </source>
</evidence>
<evidence type="ECO:0000256" key="2">
    <source>
        <dbReference type="ARBA" id="ARBA00009457"/>
    </source>
</evidence>
<evidence type="ECO:0000313" key="9">
    <source>
        <dbReference type="EMBL" id="GAA95404.1"/>
    </source>
</evidence>
<dbReference type="Pfam" id="PF03381">
    <property type="entry name" value="CDC50"/>
    <property type="match status" value="1"/>
</dbReference>
<proteinExistence type="inferred from homology"/>
<dbReference type="InParanoid" id="G7DXU4"/>
<dbReference type="HOGENOM" id="CLU_025025_0_1_1"/>
<dbReference type="GO" id="GO:0005794">
    <property type="term" value="C:Golgi apparatus"/>
    <property type="evidence" value="ECO:0007669"/>
    <property type="project" value="TreeGrafter"/>
</dbReference>
<keyword evidence="5 6" id="KW-0472">Membrane</keyword>
<dbReference type="PIRSF" id="PIRSF015840">
    <property type="entry name" value="DUF284_TM_euk"/>
    <property type="match status" value="1"/>
</dbReference>
<dbReference type="AlphaFoldDB" id="G7DXU4"/>
<accession>G7DXU4</accession>
<dbReference type="PANTHER" id="PTHR10926:SF0">
    <property type="entry name" value="CDC50, ISOFORM A"/>
    <property type="match status" value="1"/>
</dbReference>
<dbReference type="RefSeq" id="XP_014569692.1">
    <property type="nucleotide sequence ID" value="XM_014714206.1"/>
</dbReference>
<keyword evidence="10" id="KW-1185">Reference proteome</keyword>
<name>G7DXU4_MIXOS</name>
<evidence type="ECO:0000256" key="3">
    <source>
        <dbReference type="ARBA" id="ARBA00022692"/>
    </source>
</evidence>